<evidence type="ECO:0000313" key="2">
    <source>
        <dbReference type="EMBL" id="PMD60376.1"/>
    </source>
</evidence>
<keyword evidence="1" id="KW-0812">Transmembrane</keyword>
<evidence type="ECO:0000313" key="3">
    <source>
        <dbReference type="Proteomes" id="UP000235371"/>
    </source>
</evidence>
<organism evidence="2 3">
    <name type="scientific">Hyaloscypha bicolor E</name>
    <dbReference type="NCBI Taxonomy" id="1095630"/>
    <lineage>
        <taxon>Eukaryota</taxon>
        <taxon>Fungi</taxon>
        <taxon>Dikarya</taxon>
        <taxon>Ascomycota</taxon>
        <taxon>Pezizomycotina</taxon>
        <taxon>Leotiomycetes</taxon>
        <taxon>Helotiales</taxon>
        <taxon>Hyaloscyphaceae</taxon>
        <taxon>Hyaloscypha</taxon>
        <taxon>Hyaloscypha bicolor</taxon>
    </lineage>
</organism>
<feature type="transmembrane region" description="Helical" evidence="1">
    <location>
        <begin position="6"/>
        <end position="27"/>
    </location>
</feature>
<dbReference type="OrthoDB" id="407477at2759"/>
<name>A0A2J6TBI0_9HELO</name>
<dbReference type="GeneID" id="36591119"/>
<dbReference type="AlphaFoldDB" id="A0A2J6TBI0"/>
<evidence type="ECO:0008006" key="4">
    <source>
        <dbReference type="Google" id="ProtNLM"/>
    </source>
</evidence>
<protein>
    <recommendedName>
        <fullName evidence="4">S-adenosyl-L-methionine-dependent methyltransferase</fullName>
    </recommendedName>
</protein>
<sequence>MQGRIFNFVSVSAAVGILFLFATLWNLRSRDVLYTHLEEFEKVTPTQNTTVPEDVLADNAEITEPTAGATRPSFLEIATKWGTDKVTVHHYNYMYEKYLEPIRDKSLKMLEIGLGCDMSYGPGKSYYTWQEFLPNVDLYYIEYDKECVRKWAQNMTNVKIYTGSQSDVDFLDKFINSSGGGFDIIIDDGGHTMEQQITSLDKLFPVVKPGGMYFCEDLQTSYFESYGATPGAKTMMGVIQELLNDLNVNVQGAPPLQHEVGREMRSVECGEEICAFFKKDLGNTEVRT</sequence>
<dbReference type="EMBL" id="KZ613790">
    <property type="protein sequence ID" value="PMD60376.1"/>
    <property type="molecule type" value="Genomic_DNA"/>
</dbReference>
<gene>
    <name evidence="2" type="ORF">K444DRAFT_629346</name>
</gene>
<keyword evidence="1" id="KW-1133">Transmembrane helix</keyword>
<reference evidence="2 3" key="1">
    <citation type="submission" date="2016-04" db="EMBL/GenBank/DDBJ databases">
        <title>A degradative enzymes factory behind the ericoid mycorrhizal symbiosis.</title>
        <authorList>
            <consortium name="DOE Joint Genome Institute"/>
            <person name="Martino E."/>
            <person name="Morin E."/>
            <person name="Grelet G."/>
            <person name="Kuo A."/>
            <person name="Kohler A."/>
            <person name="Daghino S."/>
            <person name="Barry K."/>
            <person name="Choi C."/>
            <person name="Cichocki N."/>
            <person name="Clum A."/>
            <person name="Copeland A."/>
            <person name="Hainaut M."/>
            <person name="Haridas S."/>
            <person name="Labutti K."/>
            <person name="Lindquist E."/>
            <person name="Lipzen A."/>
            <person name="Khouja H.-R."/>
            <person name="Murat C."/>
            <person name="Ohm R."/>
            <person name="Olson A."/>
            <person name="Spatafora J."/>
            <person name="Veneault-Fourrey C."/>
            <person name="Henrissat B."/>
            <person name="Grigoriev I."/>
            <person name="Martin F."/>
            <person name="Perotto S."/>
        </authorList>
    </citation>
    <scope>NUCLEOTIDE SEQUENCE [LARGE SCALE GENOMIC DNA]</scope>
    <source>
        <strain evidence="2 3">E</strain>
    </source>
</reference>
<evidence type="ECO:0000256" key="1">
    <source>
        <dbReference type="SAM" id="Phobius"/>
    </source>
</evidence>
<keyword evidence="1" id="KW-0472">Membrane</keyword>
<keyword evidence="3" id="KW-1185">Reference proteome</keyword>
<dbReference type="SUPFAM" id="SSF53335">
    <property type="entry name" value="S-adenosyl-L-methionine-dependent methyltransferases"/>
    <property type="match status" value="1"/>
</dbReference>
<dbReference type="InterPro" id="IPR029063">
    <property type="entry name" value="SAM-dependent_MTases_sf"/>
</dbReference>
<dbReference type="Gene3D" id="3.40.50.150">
    <property type="entry name" value="Vaccinia Virus protein VP39"/>
    <property type="match status" value="1"/>
</dbReference>
<proteinExistence type="predicted"/>
<dbReference type="STRING" id="1095630.A0A2J6TBI0"/>
<accession>A0A2J6TBI0</accession>
<dbReference type="RefSeq" id="XP_024737280.1">
    <property type="nucleotide sequence ID" value="XM_024883042.1"/>
</dbReference>
<dbReference type="InParanoid" id="A0A2J6TBI0"/>
<dbReference type="Proteomes" id="UP000235371">
    <property type="component" value="Unassembled WGS sequence"/>
</dbReference>